<keyword evidence="1" id="KW-1133">Transmembrane helix</keyword>
<reference evidence="2 3" key="1">
    <citation type="submission" date="2019-03" db="EMBL/GenBank/DDBJ databases">
        <title>Bradyrhizobium strains diversity isolated from Chamaecrista fasciculata.</title>
        <authorList>
            <person name="Urquiaga M.C.O."/>
            <person name="Hungria M."/>
            <person name="Delamuta J.R.M."/>
        </authorList>
    </citation>
    <scope>NUCLEOTIDE SEQUENCE [LARGE SCALE GENOMIC DNA]</scope>
    <source>
        <strain evidence="2 3">CNPSo 3424</strain>
    </source>
</reference>
<evidence type="ECO:0000256" key="1">
    <source>
        <dbReference type="SAM" id="Phobius"/>
    </source>
</evidence>
<keyword evidence="3" id="KW-1185">Reference proteome</keyword>
<sequence>MAVLGESVHARHEVLAIESLAIESLAIESLAIAVANTPPPGAQAGSLDRSHDLELSPRRMLRLLVAAGFTMTVLSATLGFDWWDGLGEYGTMAGHAGVVALALMTIGLIRMLPTQRGAVAVVNPVGIRDLGIGREFLPRDSIRKMNAAFQDAQGFAVQASQDRRRRIAMLQRRDERVTPVMPGCCEQVTFSGNEPI</sequence>
<feature type="transmembrane region" description="Helical" evidence="1">
    <location>
        <begin position="89"/>
        <end position="109"/>
    </location>
</feature>
<gene>
    <name evidence="2" type="ORF">E4K66_08440</name>
</gene>
<dbReference type="Proteomes" id="UP000298225">
    <property type="component" value="Unassembled WGS sequence"/>
</dbReference>
<protein>
    <submittedName>
        <fullName evidence="2">Uncharacterized protein</fullName>
    </submittedName>
</protein>
<evidence type="ECO:0000313" key="2">
    <source>
        <dbReference type="EMBL" id="TFV40856.1"/>
    </source>
</evidence>
<keyword evidence="1" id="KW-0472">Membrane</keyword>
<feature type="transmembrane region" description="Helical" evidence="1">
    <location>
        <begin position="63"/>
        <end position="83"/>
    </location>
</feature>
<dbReference type="OrthoDB" id="8224875at2"/>
<evidence type="ECO:0000313" key="3">
    <source>
        <dbReference type="Proteomes" id="UP000298225"/>
    </source>
</evidence>
<proteinExistence type="predicted"/>
<accession>A0A4Y9LD79</accession>
<dbReference type="RefSeq" id="WP_135168666.1">
    <property type="nucleotide sequence ID" value="NZ_SPQU01000003.1"/>
</dbReference>
<dbReference type="AlphaFoldDB" id="A0A4Y9LD79"/>
<dbReference type="EMBL" id="SPQU01000003">
    <property type="protein sequence ID" value="TFV40856.1"/>
    <property type="molecule type" value="Genomic_DNA"/>
</dbReference>
<keyword evidence="1" id="KW-0812">Transmembrane</keyword>
<organism evidence="2 3">
    <name type="scientific">Bradyrhizobium frederickii</name>
    <dbReference type="NCBI Taxonomy" id="2560054"/>
    <lineage>
        <taxon>Bacteria</taxon>
        <taxon>Pseudomonadati</taxon>
        <taxon>Pseudomonadota</taxon>
        <taxon>Alphaproteobacteria</taxon>
        <taxon>Hyphomicrobiales</taxon>
        <taxon>Nitrobacteraceae</taxon>
        <taxon>Bradyrhizobium</taxon>
    </lineage>
</organism>
<name>A0A4Y9LD79_9BRAD</name>
<comment type="caution">
    <text evidence="2">The sequence shown here is derived from an EMBL/GenBank/DDBJ whole genome shotgun (WGS) entry which is preliminary data.</text>
</comment>